<evidence type="ECO:0000259" key="4">
    <source>
        <dbReference type="PROSITE" id="PS50977"/>
    </source>
</evidence>
<evidence type="ECO:0000256" key="2">
    <source>
        <dbReference type="ARBA" id="ARBA00023125"/>
    </source>
</evidence>
<keyword evidence="2" id="KW-0238">DNA-binding</keyword>
<evidence type="ECO:0000313" key="5">
    <source>
        <dbReference type="EMBL" id="KKN13409.1"/>
    </source>
</evidence>
<dbReference type="Gene3D" id="1.10.357.10">
    <property type="entry name" value="Tetracycline Repressor, domain 2"/>
    <property type="match status" value="1"/>
</dbReference>
<dbReference type="PANTHER" id="PTHR47506">
    <property type="entry name" value="TRANSCRIPTIONAL REGULATORY PROTEIN"/>
    <property type="match status" value="1"/>
</dbReference>
<gene>
    <name evidence="5" type="ORF">LCGC14_1006680</name>
</gene>
<dbReference type="InterPro" id="IPR023772">
    <property type="entry name" value="DNA-bd_HTH_TetR-type_CS"/>
</dbReference>
<accession>A0A0F9N647</accession>
<sequence length="211" mass="23474">MTIPYNCRMTNITPTTRVRGRPREFDIDKALDGAIDVFREKGYQATSIADLRKGMQLASGSIYKAFKDKRAIFIAALERYIFVRKAALSKQLVNANNGLEKVHATLLFYVDSSSLGEGERGCLIVSCSTDLALFDTELANKIRAALDRNRGFLEELIIEGQQDGSISADIDSMVTAELILCILQGMRVVGKTGRTREQMTQTAEMARNLLR</sequence>
<dbReference type="InterPro" id="IPR009057">
    <property type="entry name" value="Homeodomain-like_sf"/>
</dbReference>
<dbReference type="SUPFAM" id="SSF46689">
    <property type="entry name" value="Homeodomain-like"/>
    <property type="match status" value="1"/>
</dbReference>
<dbReference type="PANTHER" id="PTHR47506:SF10">
    <property type="entry name" value="TRANSCRIPTIONAL REGULATORY PROTEIN"/>
    <property type="match status" value="1"/>
</dbReference>
<dbReference type="PROSITE" id="PS50977">
    <property type="entry name" value="HTH_TETR_2"/>
    <property type="match status" value="1"/>
</dbReference>
<dbReference type="InterPro" id="IPR036271">
    <property type="entry name" value="Tet_transcr_reg_TetR-rel_C_sf"/>
</dbReference>
<feature type="domain" description="HTH tetR-type" evidence="4">
    <location>
        <begin position="24"/>
        <end position="84"/>
    </location>
</feature>
<protein>
    <recommendedName>
        <fullName evidence="4">HTH tetR-type domain-containing protein</fullName>
    </recommendedName>
</protein>
<evidence type="ECO:0000256" key="3">
    <source>
        <dbReference type="ARBA" id="ARBA00023163"/>
    </source>
</evidence>
<reference evidence="5" key="1">
    <citation type="journal article" date="2015" name="Nature">
        <title>Complex archaea that bridge the gap between prokaryotes and eukaryotes.</title>
        <authorList>
            <person name="Spang A."/>
            <person name="Saw J.H."/>
            <person name="Jorgensen S.L."/>
            <person name="Zaremba-Niedzwiedzka K."/>
            <person name="Martijn J."/>
            <person name="Lind A.E."/>
            <person name="van Eijk R."/>
            <person name="Schleper C."/>
            <person name="Guy L."/>
            <person name="Ettema T.J."/>
        </authorList>
    </citation>
    <scope>NUCLEOTIDE SEQUENCE</scope>
</reference>
<keyword evidence="1" id="KW-0805">Transcription regulation</keyword>
<dbReference type="Pfam" id="PF16925">
    <property type="entry name" value="TetR_C_13"/>
    <property type="match status" value="1"/>
</dbReference>
<dbReference type="PROSITE" id="PS01081">
    <property type="entry name" value="HTH_TETR_1"/>
    <property type="match status" value="1"/>
</dbReference>
<evidence type="ECO:0000256" key="1">
    <source>
        <dbReference type="ARBA" id="ARBA00023015"/>
    </source>
</evidence>
<dbReference type="AlphaFoldDB" id="A0A0F9N647"/>
<comment type="caution">
    <text evidence="5">The sequence shown here is derived from an EMBL/GenBank/DDBJ whole genome shotgun (WGS) entry which is preliminary data.</text>
</comment>
<name>A0A0F9N647_9ZZZZ</name>
<dbReference type="InterPro" id="IPR001647">
    <property type="entry name" value="HTH_TetR"/>
</dbReference>
<dbReference type="Gene3D" id="1.10.10.60">
    <property type="entry name" value="Homeodomain-like"/>
    <property type="match status" value="1"/>
</dbReference>
<dbReference type="Pfam" id="PF00440">
    <property type="entry name" value="TetR_N"/>
    <property type="match status" value="1"/>
</dbReference>
<organism evidence="5">
    <name type="scientific">marine sediment metagenome</name>
    <dbReference type="NCBI Taxonomy" id="412755"/>
    <lineage>
        <taxon>unclassified sequences</taxon>
        <taxon>metagenomes</taxon>
        <taxon>ecological metagenomes</taxon>
    </lineage>
</organism>
<dbReference type="SUPFAM" id="SSF48498">
    <property type="entry name" value="Tetracyclin repressor-like, C-terminal domain"/>
    <property type="match status" value="1"/>
</dbReference>
<keyword evidence="3" id="KW-0804">Transcription</keyword>
<dbReference type="InterPro" id="IPR011075">
    <property type="entry name" value="TetR_C"/>
</dbReference>
<dbReference type="EMBL" id="LAZR01003925">
    <property type="protein sequence ID" value="KKN13409.1"/>
    <property type="molecule type" value="Genomic_DNA"/>
</dbReference>
<proteinExistence type="predicted"/>
<dbReference type="GO" id="GO:0003677">
    <property type="term" value="F:DNA binding"/>
    <property type="evidence" value="ECO:0007669"/>
    <property type="project" value="UniProtKB-KW"/>
</dbReference>